<dbReference type="Pfam" id="PF09335">
    <property type="entry name" value="VTT_dom"/>
    <property type="match status" value="1"/>
</dbReference>
<evidence type="ECO:0000256" key="1">
    <source>
        <dbReference type="ARBA" id="ARBA00004651"/>
    </source>
</evidence>
<name>B8FL57_DESAL</name>
<organism evidence="8 9">
    <name type="scientific">Desulfatibacillum aliphaticivorans</name>
    <dbReference type="NCBI Taxonomy" id="218208"/>
    <lineage>
        <taxon>Bacteria</taxon>
        <taxon>Pseudomonadati</taxon>
        <taxon>Thermodesulfobacteriota</taxon>
        <taxon>Desulfobacteria</taxon>
        <taxon>Desulfobacterales</taxon>
        <taxon>Desulfatibacillaceae</taxon>
        <taxon>Desulfatibacillum</taxon>
    </lineage>
</organism>
<dbReference type="GO" id="GO:0005886">
    <property type="term" value="C:plasma membrane"/>
    <property type="evidence" value="ECO:0007669"/>
    <property type="project" value="UniProtKB-SubCell"/>
</dbReference>
<dbReference type="eggNOG" id="COG0398">
    <property type="taxonomic scope" value="Bacteria"/>
</dbReference>
<keyword evidence="3 6" id="KW-0812">Transmembrane</keyword>
<evidence type="ECO:0000256" key="4">
    <source>
        <dbReference type="ARBA" id="ARBA00022989"/>
    </source>
</evidence>
<evidence type="ECO:0000313" key="8">
    <source>
        <dbReference type="EMBL" id="ACL04692.1"/>
    </source>
</evidence>
<reference evidence="8 9" key="1">
    <citation type="journal article" date="2012" name="Environ. Microbiol.">
        <title>The genome sequence of Desulfatibacillum alkenivorans AK-01: a blueprint for anaerobic alkane oxidation.</title>
        <authorList>
            <person name="Callaghan A.V."/>
            <person name="Morris B.E."/>
            <person name="Pereira I.A."/>
            <person name="McInerney M.J."/>
            <person name="Austin R.N."/>
            <person name="Groves J.T."/>
            <person name="Kukor J.J."/>
            <person name="Suflita J.M."/>
            <person name="Young L.Y."/>
            <person name="Zylstra G.J."/>
            <person name="Wawrik B."/>
        </authorList>
    </citation>
    <scope>NUCLEOTIDE SEQUENCE [LARGE SCALE GENOMIC DNA]</scope>
    <source>
        <strain evidence="8 9">AK-01</strain>
    </source>
</reference>
<evidence type="ECO:0000259" key="7">
    <source>
        <dbReference type="Pfam" id="PF09335"/>
    </source>
</evidence>
<feature type="domain" description="VTT" evidence="7">
    <location>
        <begin position="74"/>
        <end position="187"/>
    </location>
</feature>
<sequence length="241" mass="26078">MKPGTVKKIIVAGILVALAASFFIFDLGRFMSLEYVKSSQASLTQLYSEHPVSVIGTYMLIYIAVTGLSLPGAVVLSLAGGALFGLLTGLVVISFASTIGATLACAVSRFLLRSWVQEKVGHRLEKINQGVEREGAFYLFTLRLVPAFPFWMINLAMGLTRMRLRTFYWVSQVGMLPGTIVFVNAGKELGKIDSLSGILSPSLIVSFIILGVFPITVKKLLELYRRRAGLTPPGADSGEGK</sequence>
<dbReference type="AlphaFoldDB" id="B8FL57"/>
<dbReference type="PANTHER" id="PTHR12677:SF59">
    <property type="entry name" value="GOLGI APPARATUS MEMBRANE PROTEIN TVP38-RELATED"/>
    <property type="match status" value="1"/>
</dbReference>
<feature type="transmembrane region" description="Helical" evidence="6">
    <location>
        <begin position="83"/>
        <end position="116"/>
    </location>
</feature>
<dbReference type="KEGG" id="dal:Dalk_3002"/>
<keyword evidence="4 6" id="KW-1133">Transmembrane helix</keyword>
<evidence type="ECO:0000256" key="2">
    <source>
        <dbReference type="ARBA" id="ARBA00022475"/>
    </source>
</evidence>
<dbReference type="Proteomes" id="UP000000739">
    <property type="component" value="Chromosome"/>
</dbReference>
<gene>
    <name evidence="8" type="ordered locus">Dalk_3002</name>
</gene>
<dbReference type="InterPro" id="IPR015414">
    <property type="entry name" value="TMEM64"/>
</dbReference>
<evidence type="ECO:0000313" key="9">
    <source>
        <dbReference type="Proteomes" id="UP000000739"/>
    </source>
</evidence>
<feature type="transmembrane region" description="Helical" evidence="6">
    <location>
        <begin position="198"/>
        <end position="217"/>
    </location>
</feature>
<dbReference type="RefSeq" id="WP_015947752.1">
    <property type="nucleotide sequence ID" value="NC_011768.1"/>
</dbReference>
<feature type="transmembrane region" description="Helical" evidence="6">
    <location>
        <begin position="9"/>
        <end position="32"/>
    </location>
</feature>
<feature type="transmembrane region" description="Helical" evidence="6">
    <location>
        <begin position="136"/>
        <end position="155"/>
    </location>
</feature>
<proteinExistence type="inferred from homology"/>
<feature type="transmembrane region" description="Helical" evidence="6">
    <location>
        <begin position="167"/>
        <end position="186"/>
    </location>
</feature>
<keyword evidence="9" id="KW-1185">Reference proteome</keyword>
<evidence type="ECO:0000256" key="3">
    <source>
        <dbReference type="ARBA" id="ARBA00022692"/>
    </source>
</evidence>
<dbReference type="HOGENOM" id="CLU_038944_7_0_7"/>
<dbReference type="PANTHER" id="PTHR12677">
    <property type="entry name" value="GOLGI APPARATUS MEMBRANE PROTEIN TVP38-RELATED"/>
    <property type="match status" value="1"/>
</dbReference>
<comment type="subcellular location">
    <subcellularLocation>
        <location evidence="1 6">Cell membrane</location>
        <topology evidence="1 6">Multi-pass membrane protein</topology>
    </subcellularLocation>
</comment>
<protein>
    <recommendedName>
        <fullName evidence="6">TVP38/TMEM64 family membrane protein</fullName>
    </recommendedName>
</protein>
<dbReference type="EMBL" id="CP001322">
    <property type="protein sequence ID" value="ACL04692.1"/>
    <property type="molecule type" value="Genomic_DNA"/>
</dbReference>
<dbReference type="InterPro" id="IPR032816">
    <property type="entry name" value="VTT_dom"/>
</dbReference>
<feature type="transmembrane region" description="Helical" evidence="6">
    <location>
        <begin position="52"/>
        <end position="76"/>
    </location>
</feature>
<evidence type="ECO:0000256" key="5">
    <source>
        <dbReference type="ARBA" id="ARBA00023136"/>
    </source>
</evidence>
<keyword evidence="2 6" id="KW-1003">Cell membrane</keyword>
<comment type="similarity">
    <text evidence="6">Belongs to the TVP38/TMEM64 family.</text>
</comment>
<keyword evidence="5 6" id="KW-0472">Membrane</keyword>
<accession>B8FL57</accession>
<evidence type="ECO:0000256" key="6">
    <source>
        <dbReference type="RuleBase" id="RU366058"/>
    </source>
</evidence>